<accession>A0A5A8D016</accession>
<protein>
    <submittedName>
        <fullName evidence="2">Uncharacterized protein</fullName>
    </submittedName>
</protein>
<evidence type="ECO:0000313" key="6">
    <source>
        <dbReference type="Proteomes" id="UP000325113"/>
    </source>
</evidence>
<evidence type="ECO:0000313" key="1">
    <source>
        <dbReference type="EMBL" id="KAA0149114.1"/>
    </source>
</evidence>
<gene>
    <name evidence="3" type="ORF">FNF28_05856</name>
    <name evidence="1" type="ORF">FNF29_06202</name>
    <name evidence="2" type="ORF">FNF31_05249</name>
</gene>
<evidence type="ECO:0000313" key="4">
    <source>
        <dbReference type="Proteomes" id="UP000323011"/>
    </source>
</evidence>
<name>A0A5A8D016_CAFRO</name>
<dbReference type="EMBL" id="VLTN01000046">
    <property type="protein sequence ID" value="KAA0149114.1"/>
    <property type="molecule type" value="Genomic_DNA"/>
</dbReference>
<dbReference type="OMA" id="NVNDGHY"/>
<proteinExistence type="predicted"/>
<dbReference type="Proteomes" id="UP000325113">
    <property type="component" value="Unassembled WGS sequence"/>
</dbReference>
<dbReference type="Proteomes" id="UP000324907">
    <property type="component" value="Unassembled WGS sequence"/>
</dbReference>
<comment type="caution">
    <text evidence="2">The sequence shown here is derived from an EMBL/GenBank/DDBJ whole genome shotgun (WGS) entry which is preliminary data.</text>
</comment>
<organism evidence="2 6">
    <name type="scientific">Cafeteria roenbergensis</name>
    <name type="common">Marine flagellate</name>
    <dbReference type="NCBI Taxonomy" id="33653"/>
    <lineage>
        <taxon>Eukaryota</taxon>
        <taxon>Sar</taxon>
        <taxon>Stramenopiles</taxon>
        <taxon>Bigyra</taxon>
        <taxon>Opalozoa</taxon>
        <taxon>Bicosoecida</taxon>
        <taxon>Cafeteriaceae</taxon>
        <taxon>Cafeteria</taxon>
    </lineage>
</organism>
<evidence type="ECO:0000313" key="2">
    <source>
        <dbReference type="EMBL" id="KAA0158723.1"/>
    </source>
</evidence>
<reference evidence="4 5" key="1">
    <citation type="submission" date="2019-07" db="EMBL/GenBank/DDBJ databases">
        <title>Genomes of Cafeteria roenbergensis.</title>
        <authorList>
            <person name="Fischer M.G."/>
            <person name="Hackl T."/>
            <person name="Roman M."/>
        </authorList>
    </citation>
    <scope>NUCLEOTIDE SEQUENCE [LARGE SCALE GENOMIC DNA]</scope>
    <source>
        <strain evidence="1 4">BVI</strain>
        <strain evidence="2 6">Cflag</strain>
        <strain evidence="3 5">RCC970-E3</strain>
    </source>
</reference>
<dbReference type="EMBL" id="VLTL01000128">
    <property type="protein sequence ID" value="KAA0159499.1"/>
    <property type="molecule type" value="Genomic_DNA"/>
</dbReference>
<evidence type="ECO:0000313" key="3">
    <source>
        <dbReference type="EMBL" id="KAA0159499.1"/>
    </source>
</evidence>
<dbReference type="Proteomes" id="UP000323011">
    <property type="component" value="Unassembled WGS sequence"/>
</dbReference>
<evidence type="ECO:0000313" key="5">
    <source>
        <dbReference type="Proteomes" id="UP000324907"/>
    </source>
</evidence>
<dbReference type="EMBL" id="VLTM01000063">
    <property type="protein sequence ID" value="KAA0158723.1"/>
    <property type="molecule type" value="Genomic_DNA"/>
</dbReference>
<keyword evidence="4" id="KW-1185">Reference proteome</keyword>
<sequence>MSTSLSGKAERKRVRTFRKEYTPRGDSRAVTLPHDLGAEADLPIEQVVAFVDMVCRGTEAMVRFNPGMRVERHGATSVTVHAGDVGTFKVFMEQDGKRLAVLSPAKTGTMAHYSWDETREQFVSIIDGHNALELLARDLIFSLRGVPAF</sequence>
<dbReference type="AlphaFoldDB" id="A0A5A8D016"/>